<dbReference type="EMBL" id="VFIA01000011">
    <property type="protein sequence ID" value="MBC3791798.1"/>
    <property type="molecule type" value="Genomic_DNA"/>
</dbReference>
<evidence type="ECO:0000256" key="5">
    <source>
        <dbReference type="ARBA" id="ARBA00022764"/>
    </source>
</evidence>
<dbReference type="InterPro" id="IPR036909">
    <property type="entry name" value="Cyt_c-like_dom_sf"/>
</dbReference>
<evidence type="ECO:0000256" key="8">
    <source>
        <dbReference type="PROSITE-ProRule" id="PRU00433"/>
    </source>
</evidence>
<dbReference type="GO" id="GO:0004601">
    <property type="term" value="F:peroxidase activity"/>
    <property type="evidence" value="ECO:0007669"/>
    <property type="project" value="UniProtKB-KW"/>
</dbReference>
<feature type="domain" description="Cytochrome c" evidence="9">
    <location>
        <begin position="180"/>
        <end position="307"/>
    </location>
</feature>
<comment type="subcellular location">
    <subcellularLocation>
        <location evidence="1">Periplasm</location>
    </subcellularLocation>
</comment>
<keyword evidence="7 8" id="KW-0408">Iron</keyword>
<keyword evidence="10" id="KW-0575">Peroxidase</keyword>
<dbReference type="PANTHER" id="PTHR30600:SF10">
    <property type="entry name" value="BLL6722 PROTEIN"/>
    <property type="match status" value="1"/>
</dbReference>
<accession>A0ABR6W5B5</accession>
<evidence type="ECO:0000256" key="7">
    <source>
        <dbReference type="ARBA" id="ARBA00023004"/>
    </source>
</evidence>
<evidence type="ECO:0000256" key="4">
    <source>
        <dbReference type="ARBA" id="ARBA00022729"/>
    </source>
</evidence>
<evidence type="ECO:0000256" key="1">
    <source>
        <dbReference type="ARBA" id="ARBA00004418"/>
    </source>
</evidence>
<keyword evidence="2 8" id="KW-0349">Heme</keyword>
<protein>
    <submittedName>
        <fullName evidence="10">Cytochrome c peroxidase</fullName>
    </submittedName>
</protein>
<name>A0ABR6W5B5_9BACT</name>
<dbReference type="PIRSF" id="PIRSF000294">
    <property type="entry name" value="Cytochrome-c_peroxidase"/>
    <property type="match status" value="1"/>
</dbReference>
<sequence>MKTYLCFLTVIIAFVLVGSSFVIDEPAAKAALGKRLFFDPILSRNRTVSCATCHREEFAFADTSVLSLGVLGRKGKRNTPSAMNVLLQNSFFWDGRANTLEEQALIPIANPDEMDLPIEVAVKRLNTSRTYRASFRQVFGELPSKTNLAQALAMFQQTLETNESPVDDWRMNDNEAAVSESAKRGFALFNGKANCVQCHFGANFNSSEFRNIGLFNGKTLADSGRAAITKRAGDLGKFKIGPLRNVALTAPYMHNGMFKTLTQVIDYYDDPDKVVPNAINRDPLLAKPLGLTRQEKMDLEAFLRSLTDKRFMVKAKSGPKT</sequence>
<keyword evidence="11" id="KW-1185">Reference proteome</keyword>
<evidence type="ECO:0000256" key="6">
    <source>
        <dbReference type="ARBA" id="ARBA00023002"/>
    </source>
</evidence>
<keyword evidence="6" id="KW-0560">Oxidoreductase</keyword>
<evidence type="ECO:0000313" key="11">
    <source>
        <dbReference type="Proteomes" id="UP000700732"/>
    </source>
</evidence>
<dbReference type="InterPro" id="IPR026259">
    <property type="entry name" value="MauG/Cytc_peroxidase"/>
</dbReference>
<dbReference type="RefSeq" id="WP_186737580.1">
    <property type="nucleotide sequence ID" value="NZ_VFIA01000011.1"/>
</dbReference>
<dbReference type="Proteomes" id="UP000700732">
    <property type="component" value="Unassembled WGS sequence"/>
</dbReference>
<dbReference type="InterPro" id="IPR004852">
    <property type="entry name" value="Di-haem_cyt_c_peroxidsae"/>
</dbReference>
<keyword evidence="5" id="KW-0574">Periplasm</keyword>
<dbReference type="PROSITE" id="PS51007">
    <property type="entry name" value="CYTC"/>
    <property type="match status" value="1"/>
</dbReference>
<gene>
    <name evidence="10" type="ORF">FH603_2306</name>
</gene>
<dbReference type="Gene3D" id="1.10.760.10">
    <property type="entry name" value="Cytochrome c-like domain"/>
    <property type="match status" value="2"/>
</dbReference>
<organism evidence="10 11">
    <name type="scientific">Spirosoma utsteinense</name>
    <dbReference type="NCBI Taxonomy" id="2585773"/>
    <lineage>
        <taxon>Bacteria</taxon>
        <taxon>Pseudomonadati</taxon>
        <taxon>Bacteroidota</taxon>
        <taxon>Cytophagia</taxon>
        <taxon>Cytophagales</taxon>
        <taxon>Cytophagaceae</taxon>
        <taxon>Spirosoma</taxon>
    </lineage>
</organism>
<reference evidence="10 11" key="1">
    <citation type="submission" date="2019-06" db="EMBL/GenBank/DDBJ databases">
        <title>Spirosoma utsteinense sp. nov. isolated from Antarctic ice-free soils.</title>
        <authorList>
            <person name="Tahon G."/>
        </authorList>
    </citation>
    <scope>NUCLEOTIDE SEQUENCE [LARGE SCALE GENOMIC DNA]</scope>
    <source>
        <strain evidence="10 11">LMG 31447</strain>
    </source>
</reference>
<dbReference type="InterPro" id="IPR009056">
    <property type="entry name" value="Cyt_c-like_dom"/>
</dbReference>
<evidence type="ECO:0000256" key="3">
    <source>
        <dbReference type="ARBA" id="ARBA00022723"/>
    </source>
</evidence>
<dbReference type="SUPFAM" id="SSF46626">
    <property type="entry name" value="Cytochrome c"/>
    <property type="match status" value="2"/>
</dbReference>
<dbReference type="Pfam" id="PF03150">
    <property type="entry name" value="CCP_MauG"/>
    <property type="match status" value="1"/>
</dbReference>
<keyword evidence="4" id="KW-0732">Signal</keyword>
<evidence type="ECO:0000313" key="10">
    <source>
        <dbReference type="EMBL" id="MBC3791798.1"/>
    </source>
</evidence>
<evidence type="ECO:0000256" key="2">
    <source>
        <dbReference type="ARBA" id="ARBA00022617"/>
    </source>
</evidence>
<dbReference type="PANTHER" id="PTHR30600">
    <property type="entry name" value="CYTOCHROME C PEROXIDASE-RELATED"/>
    <property type="match status" value="1"/>
</dbReference>
<evidence type="ECO:0000259" key="9">
    <source>
        <dbReference type="PROSITE" id="PS51007"/>
    </source>
</evidence>
<keyword evidence="3 8" id="KW-0479">Metal-binding</keyword>
<comment type="caution">
    <text evidence="10">The sequence shown here is derived from an EMBL/GenBank/DDBJ whole genome shotgun (WGS) entry which is preliminary data.</text>
</comment>
<proteinExistence type="predicted"/>
<dbReference type="InterPro" id="IPR051395">
    <property type="entry name" value="Cytochrome_c_Peroxidase/MauG"/>
</dbReference>